<dbReference type="Proteomes" id="UP000633418">
    <property type="component" value="Chromosome"/>
</dbReference>
<accession>A0A9E6TZ38</accession>
<dbReference type="InterPro" id="IPR056823">
    <property type="entry name" value="TEN-like_YD-shell"/>
</dbReference>
<sequence>MTRTDQATIHSTLQSETTHARYRPGGLEPVEFITDDGLHTRLWYYETEDHPLDISKLVAGLTLANTKTTLAQAVELYCFERPATDKGLLPPCAQYQYLQLPNGTRQAPVLTLFGYALEQRDEKGMLLPNTILTFEGLTAFEDCDDLALKDLTLEKPAELSVSLIQVDYKYNRNAIRSTKRISTRWYQDNSARDTQSVSEQVTLGKQAGTHELLRTSPYLKTNAILQRQVLSARTSRLLRETQQDSDGKPITFTCHQYDSLGRGLRSDTYAFDEEAFASGDLSQLTPSNTQNIQYSADGKSTRVRDCDAQGRHQQCYYDGLQRIVRRELQRIPGDDHTAANYCLMEQTSWDSDGLIADQVAFDYLPGGLRINNAKTLPQQAKDWFWQTHGDDEPSTDAQENVSRTSRSALGLFSKGALATHQSTHCNLKAGDVSITHETWDGDETPEADATIKTTQRFNKQGRCEGLTEEIPGYLKKARNWDIAYDGLGRQVSVTRPDKSIVTWAYQGLSEEPVSVSVKQSATAEARVLASRTQVDTTNSTLIRGSDVTQTSKTWPDGWQKPDGTALYQKQDADGSVSWYAQTPGAAGSAKPLVTFELNATTRALQAKRPEQGNYQSLIASESLAPLLLGSWHFRREVRGQKQSEHGLTSLRGVVTGAWNTNGLVTQCWANPQGYRSRMRRGPLEYQYRYTALGQVARITVDHMRNGQRLQVDYAYDACGRETERRFQLNGQDKVRYEQAWSAANQLLSKKLYRDGAQVRTETFVYNTSVTGTSDELQSWTVTAEPGEEVKDADGHSILQECYEYDLLGNLTKCSTKRSETDTVVRTYSYANAENPTRRTTVIFSGAASGSPVTLLYDSNGNLLSNEREQTLAYTESGRLRSVTAKGQTIPLTYYEYDEYDRLIAQYDATNHRRRILSYGANGLNGETWLDDRDKVLKRLVFDDQAGLAVAADNQWLFVLGDPQNGGGDEYQFKDGAWKRQSVSFTPWGETYLDSLNAQHVGLGYNGQRVDPITGCYHLGEGYRLYDPLHKVFYQPDDWSPLGAGGLNDRAYCASGDPVNWYDPSGHIMLNRQGQAATLARLDDLVSSLTPSMEKPQPKGASMGEWQMFAFMTTIGAVAIIASAGTLSGPVIAGLMIVYTAGAVTTAAGMALRQKNPELSAILEPLGQVGMALASAPAIGSQMIGAAKWVMYGSTLAYAGLELARVTLLQSNPNLAEKLGWAAMAASFVDIAFGGARKVGRLFAELSSDTLTALRSLRNHVKLHGAVSLARSSRKSRYLPGSSLSSNSVHPVNTLKDIELGGIRTNGRVMSESIDFPGIHLFEDQIGFRHAIEKNNELMQPFLEGAAKQLNLAKAAHVTPKTQTAYDAALKSTQAALKSLTDEHDLLRAAKNKFYTITEKKFRSVRSASTELDDLLDGNIIPKGSLSNLSAQTAHDFSTHIIAFETKYSDTQFTGVTNIINAAGSRAGARPKGPLNVEYWRNYATDLRDQLRSTKATLETAHNTDLESIAALESNISKKFKHYEEKILLLSRTHDAYQKNLKALNLLNNTKSFIPANMPEHIAPKWRLNVIAHGYAFPGSQAVPQPGRYVPGRRLPVSTSAKKLHAMMIEDFQERMKKSPSALRALTKTPLKLITKKEWNELFKQKYGNIRLISCNLAPERNGVSYAMQLKDITGLPVKASTHRLLASIPDSNKLFTQFKKERLLRPAIGSFSNFFNTSLGFKRHTLHIPKLRMPDYYRSPTFANGQWNYPDVGYYYNMPTVFP</sequence>
<evidence type="ECO:0000259" key="3">
    <source>
        <dbReference type="Pfam" id="PF25023"/>
    </source>
</evidence>
<keyword evidence="2" id="KW-0812">Transmembrane</keyword>
<dbReference type="InterPro" id="IPR022385">
    <property type="entry name" value="Rhs_assc_core"/>
</dbReference>
<organism evidence="4 5">
    <name type="scientific">Pseudomonas xantholysinigenes</name>
    <dbReference type="NCBI Taxonomy" id="2745490"/>
    <lineage>
        <taxon>Bacteria</taxon>
        <taxon>Pseudomonadati</taxon>
        <taxon>Pseudomonadota</taxon>
        <taxon>Gammaproteobacteria</taxon>
        <taxon>Pseudomonadales</taxon>
        <taxon>Pseudomonadaceae</taxon>
        <taxon>Pseudomonas</taxon>
    </lineage>
</organism>
<keyword evidence="2" id="KW-0472">Membrane</keyword>
<keyword evidence="1" id="KW-0677">Repeat</keyword>
<evidence type="ECO:0000313" key="4">
    <source>
        <dbReference type="EMBL" id="QXI40089.1"/>
    </source>
</evidence>
<gene>
    <name evidence="4" type="ORF">HU772_008445</name>
</gene>
<reference evidence="4 5" key="1">
    <citation type="journal article" date="2020" name="Microorganisms">
        <title>Reliable Identification of Environmental Pseudomonas Isolates Using the rpoD Gene.</title>
        <authorList>
            <consortium name="The Broad Institute Genome Sequencing Platform"/>
            <person name="Girard L."/>
            <person name="Lood C."/>
            <person name="Rokni-Zadeh H."/>
            <person name="van Noort V."/>
            <person name="Lavigne R."/>
            <person name="De Mot R."/>
        </authorList>
    </citation>
    <scope>NUCLEOTIDE SEQUENCE [LARGE SCALE GENOMIC DNA]</scope>
    <source>
        <strain evidence="4 5">RW9S1A</strain>
    </source>
</reference>
<reference evidence="4 5" key="2">
    <citation type="journal article" date="2021" name="Microorganisms">
        <title>The Ever-Expanding Pseudomonas Genus: Description of 43 New Species and Partition of the Pseudomonas putida Group.</title>
        <authorList>
            <person name="Girard L."/>
            <person name="Lood C."/>
            <person name="Hofte M."/>
            <person name="Vandamme P."/>
            <person name="Rokni-Zadeh H."/>
            <person name="van Noort V."/>
            <person name="Lavigne R."/>
            <person name="De Mot R."/>
        </authorList>
    </citation>
    <scope>NUCLEOTIDE SEQUENCE [LARGE SCALE GENOMIC DNA]</scope>
    <source>
        <strain evidence="4 5">RW9S1A</strain>
    </source>
</reference>
<feature type="transmembrane region" description="Helical" evidence="2">
    <location>
        <begin position="1130"/>
        <end position="1151"/>
    </location>
</feature>
<dbReference type="EMBL" id="CP077095">
    <property type="protein sequence ID" value="QXI40089.1"/>
    <property type="molecule type" value="Genomic_DNA"/>
</dbReference>
<dbReference type="NCBIfam" id="TIGR03696">
    <property type="entry name" value="Rhs_assc_core"/>
    <property type="match status" value="1"/>
</dbReference>
<evidence type="ECO:0000256" key="1">
    <source>
        <dbReference type="ARBA" id="ARBA00022737"/>
    </source>
</evidence>
<dbReference type="Gene3D" id="2.180.10.10">
    <property type="entry name" value="RHS repeat-associated core"/>
    <property type="match status" value="1"/>
</dbReference>
<feature type="domain" description="Teneurin-like YD-shell" evidence="3">
    <location>
        <begin position="798"/>
        <end position="1036"/>
    </location>
</feature>
<dbReference type="KEGG" id="pxn:HU772_008445"/>
<name>A0A9E6TZ38_9PSED</name>
<feature type="transmembrane region" description="Helical" evidence="2">
    <location>
        <begin position="1105"/>
        <end position="1123"/>
    </location>
</feature>
<keyword evidence="5" id="KW-1185">Reference proteome</keyword>
<keyword evidence="2" id="KW-1133">Transmembrane helix</keyword>
<protein>
    <recommendedName>
        <fullName evidence="3">Teneurin-like YD-shell domain-containing protein</fullName>
    </recommendedName>
</protein>
<proteinExistence type="predicted"/>
<evidence type="ECO:0000256" key="2">
    <source>
        <dbReference type="SAM" id="Phobius"/>
    </source>
</evidence>
<evidence type="ECO:0000313" key="5">
    <source>
        <dbReference type="Proteomes" id="UP000633418"/>
    </source>
</evidence>
<dbReference type="Pfam" id="PF25023">
    <property type="entry name" value="TEN_YD-shell"/>
    <property type="match status" value="1"/>
</dbReference>
<dbReference type="RefSeq" id="WP_186659858.1">
    <property type="nucleotide sequence ID" value="NZ_CP077095.1"/>
</dbReference>